<feature type="region of interest" description="Disordered" evidence="1">
    <location>
        <begin position="40"/>
        <end position="266"/>
    </location>
</feature>
<evidence type="ECO:0000256" key="1">
    <source>
        <dbReference type="SAM" id="MobiDB-lite"/>
    </source>
</evidence>
<accession>A0AAW1S2D3</accession>
<feature type="compositionally biased region" description="Polar residues" evidence="1">
    <location>
        <begin position="250"/>
        <end position="259"/>
    </location>
</feature>
<feature type="compositionally biased region" description="Polar residues" evidence="1">
    <location>
        <begin position="449"/>
        <end position="458"/>
    </location>
</feature>
<feature type="compositionally biased region" description="Low complexity" evidence="1">
    <location>
        <begin position="1158"/>
        <end position="1175"/>
    </location>
</feature>
<feature type="compositionally biased region" description="Low complexity" evidence="1">
    <location>
        <begin position="850"/>
        <end position="871"/>
    </location>
</feature>
<reference evidence="2 3" key="1">
    <citation type="journal article" date="2024" name="Nat. Commun.">
        <title>Phylogenomics reveals the evolutionary origins of lichenization in chlorophyte algae.</title>
        <authorList>
            <person name="Puginier C."/>
            <person name="Libourel C."/>
            <person name="Otte J."/>
            <person name="Skaloud P."/>
            <person name="Haon M."/>
            <person name="Grisel S."/>
            <person name="Petersen M."/>
            <person name="Berrin J.G."/>
            <person name="Delaux P.M."/>
            <person name="Dal Grande F."/>
            <person name="Keller J."/>
        </authorList>
    </citation>
    <scope>NUCLEOTIDE SEQUENCE [LARGE SCALE GENOMIC DNA]</scope>
    <source>
        <strain evidence="2 3">SAG 2145</strain>
    </source>
</reference>
<feature type="region of interest" description="Disordered" evidence="1">
    <location>
        <begin position="928"/>
        <end position="1199"/>
    </location>
</feature>
<feature type="compositionally biased region" description="Low complexity" evidence="1">
    <location>
        <begin position="55"/>
        <end position="95"/>
    </location>
</feature>
<proteinExistence type="predicted"/>
<feature type="compositionally biased region" description="Low complexity" evidence="1">
    <location>
        <begin position="1139"/>
        <end position="1148"/>
    </location>
</feature>
<evidence type="ECO:0000313" key="3">
    <source>
        <dbReference type="Proteomes" id="UP001438707"/>
    </source>
</evidence>
<feature type="compositionally biased region" description="Low complexity" evidence="1">
    <location>
        <begin position="633"/>
        <end position="688"/>
    </location>
</feature>
<organism evidence="2 3">
    <name type="scientific">Apatococcus lobatus</name>
    <dbReference type="NCBI Taxonomy" id="904363"/>
    <lineage>
        <taxon>Eukaryota</taxon>
        <taxon>Viridiplantae</taxon>
        <taxon>Chlorophyta</taxon>
        <taxon>core chlorophytes</taxon>
        <taxon>Trebouxiophyceae</taxon>
        <taxon>Chlorellales</taxon>
        <taxon>Chlorellaceae</taxon>
        <taxon>Apatococcus</taxon>
    </lineage>
</organism>
<feature type="compositionally biased region" description="Polar residues" evidence="1">
    <location>
        <begin position="504"/>
        <end position="518"/>
    </location>
</feature>
<feature type="compositionally biased region" description="Low complexity" evidence="1">
    <location>
        <begin position="564"/>
        <end position="573"/>
    </location>
</feature>
<feature type="compositionally biased region" description="Low complexity" evidence="1">
    <location>
        <begin position="812"/>
        <end position="825"/>
    </location>
</feature>
<feature type="compositionally biased region" description="Polar residues" evidence="1">
    <location>
        <begin position="595"/>
        <end position="608"/>
    </location>
</feature>
<keyword evidence="3" id="KW-1185">Reference proteome</keyword>
<dbReference type="EMBL" id="JALJOS010000004">
    <property type="protein sequence ID" value="KAK9840007.1"/>
    <property type="molecule type" value="Genomic_DNA"/>
</dbReference>
<feature type="compositionally biased region" description="Polar residues" evidence="1">
    <location>
        <begin position="995"/>
        <end position="1026"/>
    </location>
</feature>
<feature type="compositionally biased region" description="Polar residues" evidence="1">
    <location>
        <begin position="1080"/>
        <end position="1095"/>
    </location>
</feature>
<evidence type="ECO:0000313" key="2">
    <source>
        <dbReference type="EMBL" id="KAK9840007.1"/>
    </source>
</evidence>
<gene>
    <name evidence="2" type="ORF">WJX74_001957</name>
</gene>
<dbReference type="Proteomes" id="UP001438707">
    <property type="component" value="Unassembled WGS sequence"/>
</dbReference>
<feature type="region of interest" description="Disordered" evidence="1">
    <location>
        <begin position="1408"/>
        <end position="1445"/>
    </location>
</feature>
<feature type="compositionally biased region" description="Low complexity" evidence="1">
    <location>
        <begin position="162"/>
        <end position="179"/>
    </location>
</feature>
<feature type="compositionally biased region" description="Pro residues" evidence="1">
    <location>
        <begin position="1110"/>
        <end position="1122"/>
    </location>
</feature>
<feature type="region of interest" description="Disordered" evidence="1">
    <location>
        <begin position="286"/>
        <end position="608"/>
    </location>
</feature>
<feature type="compositionally biased region" description="Low complexity" evidence="1">
    <location>
        <begin position="195"/>
        <end position="206"/>
    </location>
</feature>
<comment type="caution">
    <text evidence="2">The sequence shown here is derived from an EMBL/GenBank/DDBJ whole genome shotgun (WGS) entry which is preliminary data.</text>
</comment>
<feature type="compositionally biased region" description="Polar residues" evidence="1">
    <location>
        <begin position="469"/>
        <end position="492"/>
    </location>
</feature>
<sequence>MPPYIAPLIAPAQTGPAAASPSIPAELAAPIVSALAPAPAPLLGPALLPPTPSDPASLEPASAQSPPSQQPVLAPAPAASPVAPTPSPALAILSPAPQPNNASQPMAPSLAPTPGQVSPASSQSASAPAPPPAADAPSPGSSHSLDTPVPVPSTDELGSGFSQANDAPAPAPSSDQPRSGLVPAATSPAPMPDFSLSSALQPAASPVEVQNIGEPAATDDKLAAPAPAPVHPIGSRSQNLLSPAVAPDSVQPSASTGLSGSILGMASAPTPSQIIQLGLTSAIAPESNKPIASGQAPADPSGPSSQAALPPAIAPNNVQPDEGLARSITVPAPAPSQLNTSSPDAQSGLASAPAPAIKQPGMVSGGSSTGPGPAPMTALADDYQDSLSPALAHAPTTNEPEVAPGPNAVTPGPAPSSTFWDQPTPGPLEMPPALGQQHAGSDANAGPSPASTTGNNHPVMTPAPGPASKYQNAGVNSGSITSNMAPSLSHEPSLQLGPAVVPASFQSDASSSIKLSTPSPMPAFTSEAGSKPSLPPTAAPASLQADAGLSAHPRAPTQPPTTSSPPGTEPAETNAMMASPPSTPAGGKSMPASPPSISQLAASPNISPTSQSLLSFAASIPIGSQLVASPLAPAPVGQAAAPQGSPAKAPAPHGGLGSSISASPSAISDPATDSPAMPVSLSPDVSVPGPSPGIAPSGTQVSGGQPMGPGGYMPPSQEQLHTDLARVPNAPSPGPDHTSGVSGKSLPGVPLLSAPFTPSNAPANVDLHSGKDASTPSAGQVPFNSPFIMAIDSRQGSSNGHAPSPALASGHPSPSQAASPNASLSMSHLPVSMMPLSDGPVVAPRVTRQPSAASPSHASEPASASSSRAISDTAGSPSGLQPRDADGQSISSAPAGQPAPSPINVMEGPHALIMGAPALAPLAADNAAAPQGDSFGLSMMPGGPNAGPVSSEPFVGVPTPMGILSQASSSPVPRGTGQPGREPAPSGPAILNAAPSPSKQALGNPSQPGIQPQAGFQSSAPSSGPDQRSLPIAKPKPPSHGPGPLGALLGGQNSPEAMPGQSMTSRAPAPSKNAGHALSPSHQGSGHTPTASPSTRIGPAFSPNQFLAPALPPVPTPRPTMPSLPSSGPQAYPSPARSPDPMLLSPIPSSSPFPPSSTPASSPATADTSPAASDDAQLEAPPPNLNLADGAGQASSPGVAAPASLITPGASASRLGVPVVTLFLAGLADDILTNQTAQAAVLDALRSSVQAAVGDIPVDITLQQYSAPASNGAPMRQLLTGITQMRLHISLKPQLGHLSDPATSMRSLKQSLDAALGAASARAADGLVISNASVADATRSGASTGLGSAPQLVAVITFPASTAANQGSFESAQQLADNIQTNPAVVLVGPLLEAAQVQVVVLRLDPTSSNAAPDESEAPSAGAVQRAAPPTGTPPPPAPSPTAPL</sequence>
<protein>
    <submittedName>
        <fullName evidence="2">Uncharacterized protein</fullName>
    </submittedName>
</protein>
<feature type="region of interest" description="Disordered" evidence="1">
    <location>
        <begin position="633"/>
        <end position="907"/>
    </location>
</feature>
<feature type="compositionally biased region" description="Low complexity" evidence="1">
    <location>
        <begin position="135"/>
        <end position="144"/>
    </location>
</feature>
<feature type="compositionally biased region" description="Low complexity" evidence="1">
    <location>
        <begin position="118"/>
        <end position="127"/>
    </location>
</feature>
<name>A0AAW1S2D3_9CHLO</name>
<feature type="compositionally biased region" description="Pro residues" evidence="1">
    <location>
        <begin position="40"/>
        <end position="53"/>
    </location>
</feature>
<feature type="compositionally biased region" description="Polar residues" evidence="1">
    <location>
        <begin position="336"/>
        <end position="349"/>
    </location>
</feature>
<feature type="compositionally biased region" description="Pro residues" evidence="1">
    <location>
        <begin position="1431"/>
        <end position="1445"/>
    </location>
</feature>
<feature type="compositionally biased region" description="Low complexity" evidence="1">
    <location>
        <begin position="888"/>
        <end position="898"/>
    </location>
</feature>